<dbReference type="AlphaFoldDB" id="A0A4S3JL29"/>
<accession>A0A4S3JL29</accession>
<dbReference type="VEuPathDB" id="FungiDB:EYZ11_006510"/>
<reference evidence="1 2" key="1">
    <citation type="submission" date="2019-03" db="EMBL/GenBank/DDBJ databases">
        <title>The genome sequence of a newly discovered highly antifungal drug resistant Aspergillus species, Aspergillus tanneri NIH 1004.</title>
        <authorList>
            <person name="Mounaud S."/>
            <person name="Singh I."/>
            <person name="Joardar V."/>
            <person name="Pakala S."/>
            <person name="Pakala S."/>
            <person name="Venepally P."/>
            <person name="Hoover J."/>
            <person name="Nierman W."/>
            <person name="Chung J."/>
            <person name="Losada L."/>
        </authorList>
    </citation>
    <scope>NUCLEOTIDE SEQUENCE [LARGE SCALE GENOMIC DNA]</scope>
    <source>
        <strain evidence="1 2">NIH1004</strain>
    </source>
</reference>
<protein>
    <submittedName>
        <fullName evidence="1">Uncharacterized protein</fullName>
    </submittedName>
</protein>
<name>A0A4S3JL29_9EURO</name>
<dbReference type="Proteomes" id="UP000308092">
    <property type="component" value="Unassembled WGS sequence"/>
</dbReference>
<dbReference type="EMBL" id="SOSA01000231">
    <property type="protein sequence ID" value="THC94001.1"/>
    <property type="molecule type" value="Genomic_DNA"/>
</dbReference>
<keyword evidence="2" id="KW-1185">Reference proteome</keyword>
<organism evidence="1 2">
    <name type="scientific">Aspergillus tanneri</name>
    <dbReference type="NCBI Taxonomy" id="1220188"/>
    <lineage>
        <taxon>Eukaryota</taxon>
        <taxon>Fungi</taxon>
        <taxon>Dikarya</taxon>
        <taxon>Ascomycota</taxon>
        <taxon>Pezizomycotina</taxon>
        <taxon>Eurotiomycetes</taxon>
        <taxon>Eurotiomycetidae</taxon>
        <taxon>Eurotiales</taxon>
        <taxon>Aspergillaceae</taxon>
        <taxon>Aspergillus</taxon>
        <taxon>Aspergillus subgen. Circumdati</taxon>
    </lineage>
</organism>
<comment type="caution">
    <text evidence="1">The sequence shown here is derived from an EMBL/GenBank/DDBJ whole genome shotgun (WGS) entry which is preliminary data.</text>
</comment>
<gene>
    <name evidence="1" type="ORF">EYZ11_006510</name>
</gene>
<evidence type="ECO:0000313" key="1">
    <source>
        <dbReference type="EMBL" id="THC94001.1"/>
    </source>
</evidence>
<proteinExistence type="predicted"/>
<evidence type="ECO:0000313" key="2">
    <source>
        <dbReference type="Proteomes" id="UP000308092"/>
    </source>
</evidence>
<sequence>MSNACAIAASSPEYGLYSALAPSVTEEVFSFSFRYHGGCFSSATPNPTNPFRAELLTAACIVPPGAVWHPVWKGSQISLRNYFFVTWIWTNNRSISEP</sequence>